<keyword evidence="1 3" id="KW-0597">Phosphoprotein</keyword>
<dbReference type="CDD" id="cd06170">
    <property type="entry name" value="LuxR_C_like"/>
    <property type="match status" value="1"/>
</dbReference>
<comment type="caution">
    <text evidence="6">The sequence shown here is derived from an EMBL/GenBank/DDBJ whole genome shotgun (WGS) entry which is preliminary data.</text>
</comment>
<accession>A0A5S5DTU0</accession>
<proteinExistence type="predicted"/>
<feature type="domain" description="HTH luxR-type" evidence="4">
    <location>
        <begin position="137"/>
        <end position="202"/>
    </location>
</feature>
<evidence type="ECO:0000256" key="2">
    <source>
        <dbReference type="ARBA" id="ARBA00023125"/>
    </source>
</evidence>
<dbReference type="InterPro" id="IPR058245">
    <property type="entry name" value="NreC/VraR/RcsB-like_REC"/>
</dbReference>
<dbReference type="GO" id="GO:0003677">
    <property type="term" value="F:DNA binding"/>
    <property type="evidence" value="ECO:0007669"/>
    <property type="project" value="UniProtKB-KW"/>
</dbReference>
<dbReference type="RefSeq" id="WP_148869872.1">
    <property type="nucleotide sequence ID" value="NZ_VNIA01000002.1"/>
</dbReference>
<dbReference type="SMART" id="SM00448">
    <property type="entry name" value="REC"/>
    <property type="match status" value="1"/>
</dbReference>
<dbReference type="GO" id="GO:0006355">
    <property type="term" value="P:regulation of DNA-templated transcription"/>
    <property type="evidence" value="ECO:0007669"/>
    <property type="project" value="InterPro"/>
</dbReference>
<evidence type="ECO:0000259" key="4">
    <source>
        <dbReference type="PROSITE" id="PS50043"/>
    </source>
</evidence>
<dbReference type="PRINTS" id="PR00038">
    <property type="entry name" value="HTHLUXR"/>
</dbReference>
<name>A0A5S5DTU0_9FLAO</name>
<dbReference type="PANTHER" id="PTHR43214">
    <property type="entry name" value="TWO-COMPONENT RESPONSE REGULATOR"/>
    <property type="match status" value="1"/>
</dbReference>
<dbReference type="Pfam" id="PF00196">
    <property type="entry name" value="GerE"/>
    <property type="match status" value="1"/>
</dbReference>
<dbReference type="InterPro" id="IPR000792">
    <property type="entry name" value="Tscrpt_reg_LuxR_C"/>
</dbReference>
<dbReference type="GO" id="GO:0000160">
    <property type="term" value="P:phosphorelay signal transduction system"/>
    <property type="evidence" value="ECO:0007669"/>
    <property type="project" value="InterPro"/>
</dbReference>
<dbReference type="EMBL" id="VNIA01000002">
    <property type="protein sequence ID" value="TYP99084.1"/>
    <property type="molecule type" value="Genomic_DNA"/>
</dbReference>
<dbReference type="PROSITE" id="PS50110">
    <property type="entry name" value="RESPONSE_REGULATORY"/>
    <property type="match status" value="1"/>
</dbReference>
<reference evidence="6 7" key="1">
    <citation type="submission" date="2019-07" db="EMBL/GenBank/DDBJ databases">
        <title>Genomic Encyclopedia of Type Strains, Phase IV (KMG-IV): sequencing the most valuable type-strain genomes for metagenomic binning, comparative biology and taxonomic classification.</title>
        <authorList>
            <person name="Goeker M."/>
        </authorList>
    </citation>
    <scope>NUCLEOTIDE SEQUENCE [LARGE SCALE GENOMIC DNA]</scope>
    <source>
        <strain evidence="6 7">DSM 18961</strain>
    </source>
</reference>
<evidence type="ECO:0000259" key="5">
    <source>
        <dbReference type="PROSITE" id="PS50110"/>
    </source>
</evidence>
<dbReference type="AlphaFoldDB" id="A0A5S5DTU0"/>
<feature type="domain" description="Response regulatory" evidence="5">
    <location>
        <begin position="4"/>
        <end position="118"/>
    </location>
</feature>
<dbReference type="Pfam" id="PF00072">
    <property type="entry name" value="Response_reg"/>
    <property type="match status" value="1"/>
</dbReference>
<dbReference type="InterPro" id="IPR039420">
    <property type="entry name" value="WalR-like"/>
</dbReference>
<dbReference type="Gene3D" id="1.10.10.10">
    <property type="entry name" value="Winged helix-like DNA-binding domain superfamily/Winged helix DNA-binding domain"/>
    <property type="match status" value="1"/>
</dbReference>
<keyword evidence="2" id="KW-0238">DNA-binding</keyword>
<dbReference type="SMART" id="SM00421">
    <property type="entry name" value="HTH_LUXR"/>
    <property type="match status" value="1"/>
</dbReference>
<dbReference type="Gene3D" id="3.40.50.2300">
    <property type="match status" value="1"/>
</dbReference>
<organism evidence="6 7">
    <name type="scientific">Tenacibaculum adriaticum</name>
    <dbReference type="NCBI Taxonomy" id="413713"/>
    <lineage>
        <taxon>Bacteria</taxon>
        <taxon>Pseudomonadati</taxon>
        <taxon>Bacteroidota</taxon>
        <taxon>Flavobacteriia</taxon>
        <taxon>Flavobacteriales</taxon>
        <taxon>Flavobacteriaceae</taxon>
        <taxon>Tenacibaculum</taxon>
    </lineage>
</organism>
<dbReference type="PROSITE" id="PS50043">
    <property type="entry name" value="HTH_LUXR_2"/>
    <property type="match status" value="1"/>
</dbReference>
<dbReference type="PANTHER" id="PTHR43214:SF43">
    <property type="entry name" value="TWO-COMPONENT RESPONSE REGULATOR"/>
    <property type="match status" value="1"/>
</dbReference>
<dbReference type="CDD" id="cd17535">
    <property type="entry name" value="REC_NarL-like"/>
    <property type="match status" value="1"/>
</dbReference>
<dbReference type="InterPro" id="IPR011006">
    <property type="entry name" value="CheY-like_superfamily"/>
</dbReference>
<dbReference type="SUPFAM" id="SSF52172">
    <property type="entry name" value="CheY-like"/>
    <property type="match status" value="1"/>
</dbReference>
<gene>
    <name evidence="6" type="ORF">C7447_102402</name>
</gene>
<dbReference type="Proteomes" id="UP000323136">
    <property type="component" value="Unassembled WGS sequence"/>
</dbReference>
<evidence type="ECO:0000256" key="3">
    <source>
        <dbReference type="PROSITE-ProRule" id="PRU00169"/>
    </source>
</evidence>
<evidence type="ECO:0000313" key="6">
    <source>
        <dbReference type="EMBL" id="TYP99084.1"/>
    </source>
</evidence>
<evidence type="ECO:0000313" key="7">
    <source>
        <dbReference type="Proteomes" id="UP000323136"/>
    </source>
</evidence>
<protein>
    <submittedName>
        <fullName evidence="6">LuxR family two component transcriptional regulator</fullName>
    </submittedName>
</protein>
<dbReference type="OrthoDB" id="9797341at2"/>
<dbReference type="InterPro" id="IPR036388">
    <property type="entry name" value="WH-like_DNA-bd_sf"/>
</dbReference>
<evidence type="ECO:0000256" key="1">
    <source>
        <dbReference type="ARBA" id="ARBA00022553"/>
    </source>
</evidence>
<feature type="modified residue" description="4-aspartylphosphate" evidence="3">
    <location>
        <position position="54"/>
    </location>
</feature>
<keyword evidence="7" id="KW-1185">Reference proteome</keyword>
<sequence length="208" mass="23467">MSVTIVLADDHPLLLSGNEQFLKSKGYKVVATETNGNNAYNSILKYKPSLAILDFDMPIQNGLEVAKSCVQNKLDVKIIILTLHKQEAIIKEIGSLIHGYVLKDDDLLELENCIKEVLKEKTYISKNIQNAVHLSSKKNVLHNLTVTETKILRYLAQNMSSSDIAEKLFISKRTVEKHRSNIIHKLGIKSTQNGLLLWVQKNTNLFNT</sequence>
<dbReference type="InterPro" id="IPR001789">
    <property type="entry name" value="Sig_transdc_resp-reg_receiver"/>
</dbReference>